<keyword evidence="4" id="KW-0472">Membrane</keyword>
<comment type="caution">
    <text evidence="5">The sequence shown here is derived from an EMBL/GenBank/DDBJ whole genome shotgun (WGS) entry which is preliminary data.</text>
</comment>
<protein>
    <submittedName>
        <fullName evidence="5">HlyD family efflux transporter periplasmic adaptor subunit</fullName>
    </submittedName>
</protein>
<evidence type="ECO:0000313" key="5">
    <source>
        <dbReference type="EMBL" id="MBN7825848.1"/>
    </source>
</evidence>
<evidence type="ECO:0000313" key="6">
    <source>
        <dbReference type="Proteomes" id="UP000664654"/>
    </source>
</evidence>
<dbReference type="Gene3D" id="1.10.287.470">
    <property type="entry name" value="Helix hairpin bin"/>
    <property type="match status" value="1"/>
</dbReference>
<proteinExistence type="predicted"/>
<keyword evidence="6" id="KW-1185">Reference proteome</keyword>
<evidence type="ECO:0000256" key="2">
    <source>
        <dbReference type="ARBA" id="ARBA00023054"/>
    </source>
</evidence>
<name>A0A939DNN1_9ALTE</name>
<dbReference type="AlphaFoldDB" id="A0A939DNN1"/>
<reference evidence="5" key="1">
    <citation type="submission" date="2021-03" db="EMBL/GenBank/DDBJ databases">
        <title>novel species isolated from a fishpond in China.</title>
        <authorList>
            <person name="Lu H."/>
            <person name="Cai Z."/>
        </authorList>
    </citation>
    <scope>NUCLEOTIDE SEQUENCE</scope>
    <source>
        <strain evidence="5">JCM 30855</strain>
    </source>
</reference>
<dbReference type="Gene3D" id="2.40.30.170">
    <property type="match status" value="1"/>
</dbReference>
<dbReference type="Gene3D" id="2.40.420.20">
    <property type="match status" value="1"/>
</dbReference>
<sequence>MDIQITPRRSAKPVWLGAGLAGLCFLSFYLLGQDKLPTASASDLTLLTVHQGPLEMHSQAFGELFSAEERLLTSQALGKVAAIHVRPGAKVEPDSLILTLSNPELEQQVSHARGELVRQQAALQSYQLEQNNARLDFEGRIAAIAADLEEAELELKVFKELSERGVSARLDILRAELEVKQQAKRLDFEQQKYRQFLKMQTLQYKQQEIEVDQEQQQLDLLVRQLENMQVRAGIAGTLQSLEVELGQNVPQGASLGKVGSDSKLLARLRIPQHQADLIKVGAPVQVETRKGQVTGRVNRIESVVNNGVVLAEVGFDQALPVDARPAMPVTGQIFIQSMDNALSIPQAAGLSPRTQLQRFVIAEHGLAVKRTIELGDVSQGRLVVLSGLQPNEQLVAQMHDSWADHEKIQLQQKG</sequence>
<evidence type="ECO:0000256" key="4">
    <source>
        <dbReference type="SAM" id="Phobius"/>
    </source>
</evidence>
<keyword evidence="4" id="KW-1133">Transmembrane helix</keyword>
<dbReference type="EMBL" id="JAFKCV010000005">
    <property type="protein sequence ID" value="MBN7825848.1"/>
    <property type="molecule type" value="Genomic_DNA"/>
</dbReference>
<organism evidence="5 6">
    <name type="scientific">Bowmanella dokdonensis</name>
    <dbReference type="NCBI Taxonomy" id="751969"/>
    <lineage>
        <taxon>Bacteria</taxon>
        <taxon>Pseudomonadati</taxon>
        <taxon>Pseudomonadota</taxon>
        <taxon>Gammaproteobacteria</taxon>
        <taxon>Alteromonadales</taxon>
        <taxon>Alteromonadaceae</taxon>
        <taxon>Bowmanella</taxon>
    </lineage>
</organism>
<keyword evidence="2 3" id="KW-0175">Coiled coil</keyword>
<gene>
    <name evidence="5" type="ORF">J0A66_11480</name>
</gene>
<dbReference type="PANTHER" id="PTHR32347:SF23">
    <property type="entry name" value="BLL5650 PROTEIN"/>
    <property type="match status" value="1"/>
</dbReference>
<dbReference type="RefSeq" id="WP_206573954.1">
    <property type="nucleotide sequence ID" value="NZ_JAFKCV010000005.1"/>
</dbReference>
<dbReference type="Proteomes" id="UP000664654">
    <property type="component" value="Unassembled WGS sequence"/>
</dbReference>
<feature type="coiled-coil region" evidence="3">
    <location>
        <begin position="141"/>
        <end position="231"/>
    </location>
</feature>
<dbReference type="GO" id="GO:0030313">
    <property type="term" value="C:cell envelope"/>
    <property type="evidence" value="ECO:0007669"/>
    <property type="project" value="UniProtKB-SubCell"/>
</dbReference>
<dbReference type="InterPro" id="IPR050465">
    <property type="entry name" value="UPF0194_transport"/>
</dbReference>
<accession>A0A939DNN1</accession>
<dbReference type="PANTHER" id="PTHR32347">
    <property type="entry name" value="EFFLUX SYSTEM COMPONENT YKNX-RELATED"/>
    <property type="match status" value="1"/>
</dbReference>
<evidence type="ECO:0000256" key="3">
    <source>
        <dbReference type="SAM" id="Coils"/>
    </source>
</evidence>
<evidence type="ECO:0000256" key="1">
    <source>
        <dbReference type="ARBA" id="ARBA00004196"/>
    </source>
</evidence>
<feature type="transmembrane region" description="Helical" evidence="4">
    <location>
        <begin position="12"/>
        <end position="32"/>
    </location>
</feature>
<comment type="subcellular location">
    <subcellularLocation>
        <location evidence="1">Cell envelope</location>
    </subcellularLocation>
</comment>
<keyword evidence="4" id="KW-0812">Transmembrane</keyword>
<dbReference type="Gene3D" id="2.40.50.100">
    <property type="match status" value="1"/>
</dbReference>